<feature type="chain" id="PRO_5015728013" description="DUF6089 domain-containing protein" evidence="1">
    <location>
        <begin position="23"/>
        <end position="289"/>
    </location>
</feature>
<reference evidence="3 4" key="1">
    <citation type="submission" date="2018-01" db="EMBL/GenBank/DDBJ databases">
        <title>A novel member of the phylum Bacteroidetes isolated from glacier ice.</title>
        <authorList>
            <person name="Liu Q."/>
            <person name="Xin Y.-H."/>
        </authorList>
    </citation>
    <scope>NUCLEOTIDE SEQUENCE [LARGE SCALE GENOMIC DNA]</scope>
    <source>
        <strain evidence="3 4">RB1R16</strain>
    </source>
</reference>
<evidence type="ECO:0000313" key="3">
    <source>
        <dbReference type="EMBL" id="PQJ11744.1"/>
    </source>
</evidence>
<dbReference type="Proteomes" id="UP000239872">
    <property type="component" value="Unassembled WGS sequence"/>
</dbReference>
<gene>
    <name evidence="3" type="ORF">CJD36_008080</name>
</gene>
<comment type="caution">
    <text evidence="3">The sequence shown here is derived from an EMBL/GenBank/DDBJ whole genome shotgun (WGS) entry which is preliminary data.</text>
</comment>
<feature type="domain" description="DUF6089" evidence="2">
    <location>
        <begin position="22"/>
        <end position="209"/>
    </location>
</feature>
<dbReference type="RefSeq" id="WP_105038624.1">
    <property type="nucleotide sequence ID" value="NZ_PPSL01000002.1"/>
</dbReference>
<evidence type="ECO:0000256" key="1">
    <source>
        <dbReference type="SAM" id="SignalP"/>
    </source>
</evidence>
<name>A0A2S7SYF2_9BACT</name>
<dbReference type="Pfam" id="PF19573">
    <property type="entry name" value="DUF6089"/>
    <property type="match status" value="1"/>
</dbReference>
<dbReference type="Gene3D" id="2.40.160.20">
    <property type="match status" value="1"/>
</dbReference>
<keyword evidence="1" id="KW-0732">Signal</keyword>
<dbReference type="InterPro" id="IPR045743">
    <property type="entry name" value="DUF6089"/>
</dbReference>
<dbReference type="InterPro" id="IPR011250">
    <property type="entry name" value="OMP/PagP_B-barrel"/>
</dbReference>
<evidence type="ECO:0000313" key="4">
    <source>
        <dbReference type="Proteomes" id="UP000239872"/>
    </source>
</evidence>
<keyword evidence="4" id="KW-1185">Reference proteome</keyword>
<dbReference type="AlphaFoldDB" id="A0A2S7SYF2"/>
<evidence type="ECO:0000259" key="2">
    <source>
        <dbReference type="Pfam" id="PF19573"/>
    </source>
</evidence>
<organism evidence="3 4">
    <name type="scientific">Flavipsychrobacter stenotrophus</name>
    <dbReference type="NCBI Taxonomy" id="2077091"/>
    <lineage>
        <taxon>Bacteria</taxon>
        <taxon>Pseudomonadati</taxon>
        <taxon>Bacteroidota</taxon>
        <taxon>Chitinophagia</taxon>
        <taxon>Chitinophagales</taxon>
        <taxon>Chitinophagaceae</taxon>
        <taxon>Flavipsychrobacter</taxon>
    </lineage>
</organism>
<accession>A0A2S7SYF2</accession>
<protein>
    <recommendedName>
        <fullName evidence="2">DUF6089 domain-containing protein</fullName>
    </recommendedName>
</protein>
<dbReference type="SUPFAM" id="SSF56925">
    <property type="entry name" value="OMPA-like"/>
    <property type="match status" value="1"/>
</dbReference>
<feature type="signal peptide" evidence="1">
    <location>
        <begin position="1"/>
        <end position="22"/>
    </location>
</feature>
<proteinExistence type="predicted"/>
<sequence>MRKLLVPVILITFLLAGKSSFAQSYFTANEYGISFGGSQYFGDLNENYGFHTINMAYGLYGRRRMNSYIALKLSANYTQVGYDDKYNTIPYKVSRNLNFKSKVIEATFQAEFNFFRFVTGDKSFRFTPYLTGGIGAFYYNPYTTYNGYTYDLRPLGTEGQNTGLYDSRKYNSIGVCFPIGAGIKYWIAPGVNFTFEIADRLTATDYLDDVSQTYVGVDKFPRSTALNPAKSLQDRSIEIAGNPELGRTGKQRGNSSSRDQYLMAVISLSFNFTTYKCPAFMGRDLIKTY</sequence>
<dbReference type="EMBL" id="PPSL01000002">
    <property type="protein sequence ID" value="PQJ11744.1"/>
    <property type="molecule type" value="Genomic_DNA"/>
</dbReference>
<dbReference type="OrthoDB" id="654178at2"/>